<feature type="region of interest" description="Disordered" evidence="1">
    <location>
        <begin position="66"/>
        <end position="108"/>
    </location>
</feature>
<evidence type="ECO:0000313" key="4">
    <source>
        <dbReference type="Proteomes" id="UP000076078"/>
    </source>
</evidence>
<dbReference type="SUPFAM" id="SSF48097">
    <property type="entry name" value="Regulator of G-protein signaling, RGS"/>
    <property type="match status" value="1"/>
</dbReference>
<dbReference type="Gene3D" id="1.10.167.10">
    <property type="entry name" value="Regulator of G-protein Signalling 4, domain 2"/>
    <property type="match status" value="1"/>
</dbReference>
<reference evidence="3 4" key="1">
    <citation type="submission" date="2015-12" db="EMBL/GenBank/DDBJ databases">
        <title>Dictyostelia acquired genes for synthesis and detection of signals that induce cell-type specialization by lateral gene transfer from prokaryotes.</title>
        <authorList>
            <person name="Gloeckner G."/>
            <person name="Schaap P."/>
        </authorList>
    </citation>
    <scope>NUCLEOTIDE SEQUENCE [LARGE SCALE GENOMIC DNA]</scope>
    <source>
        <strain evidence="3 4">TK</strain>
    </source>
</reference>
<name>A0A152A4X3_TIELA</name>
<dbReference type="CDD" id="cd07440">
    <property type="entry name" value="RGS"/>
    <property type="match status" value="1"/>
</dbReference>
<dbReference type="InterPro" id="IPR016137">
    <property type="entry name" value="RGS"/>
</dbReference>
<proteinExistence type="predicted"/>
<protein>
    <recommendedName>
        <fullName evidence="2">RGS domain-containing protein</fullName>
    </recommendedName>
</protein>
<dbReference type="InParanoid" id="A0A152A4X3"/>
<dbReference type="OMA" id="TIYCSET"/>
<dbReference type="EMBL" id="LODT01000010">
    <property type="protein sequence ID" value="KYR01296.1"/>
    <property type="molecule type" value="Genomic_DNA"/>
</dbReference>
<accession>A0A152A4X3</accession>
<dbReference type="PANTHER" id="PTHR10845">
    <property type="entry name" value="REGULATOR OF G PROTEIN SIGNALING"/>
    <property type="match status" value="1"/>
</dbReference>
<dbReference type="PANTHER" id="PTHR10845:SF273">
    <property type="entry name" value="RGS DOMAIN-CONTAINING PROTEIN"/>
    <property type="match status" value="1"/>
</dbReference>
<feature type="compositionally biased region" description="Low complexity" evidence="1">
    <location>
        <begin position="66"/>
        <end position="102"/>
    </location>
</feature>
<dbReference type="AlphaFoldDB" id="A0A152A4X3"/>
<evidence type="ECO:0000313" key="3">
    <source>
        <dbReference type="EMBL" id="KYR01296.1"/>
    </source>
</evidence>
<dbReference type="OrthoDB" id="196547at2759"/>
<comment type="caution">
    <text evidence="3">The sequence shown here is derived from an EMBL/GenBank/DDBJ whole genome shotgun (WGS) entry which is preliminary data.</text>
</comment>
<sequence length="224" mass="25930">MIYPNDVMNEVLRDEVGCGLFKSYLKTIYCSETLQFWLEIEHFKTLAPPCTNTTIQGPLLAFSSTPIESSSSSSNNNEINQIPIENNSKNNKSPTSSSKSSNARQQNNKYLSQEELRENAQNIFDRFLENGSEFELNIDAFTREVVRQKLSDDIDSTLFDDVQKVVYESLWMDCFPPFTHTPAYHKYKQETGKCHLPEFLRISFKKKQSRKEKDEIRLKSISTK</sequence>
<feature type="domain" description="RGS" evidence="2">
    <location>
        <begin position="7"/>
        <end position="188"/>
    </location>
</feature>
<dbReference type="SMART" id="SM00315">
    <property type="entry name" value="RGS"/>
    <property type="match status" value="1"/>
</dbReference>
<dbReference type="PROSITE" id="PS50132">
    <property type="entry name" value="RGS"/>
    <property type="match status" value="1"/>
</dbReference>
<dbReference type="Proteomes" id="UP000076078">
    <property type="component" value="Unassembled WGS sequence"/>
</dbReference>
<dbReference type="Pfam" id="PF00615">
    <property type="entry name" value="RGS"/>
    <property type="match status" value="1"/>
</dbReference>
<organism evidence="3 4">
    <name type="scientific">Tieghemostelium lacteum</name>
    <name type="common">Slime mold</name>
    <name type="synonym">Dictyostelium lacteum</name>
    <dbReference type="NCBI Taxonomy" id="361077"/>
    <lineage>
        <taxon>Eukaryota</taxon>
        <taxon>Amoebozoa</taxon>
        <taxon>Evosea</taxon>
        <taxon>Eumycetozoa</taxon>
        <taxon>Dictyostelia</taxon>
        <taxon>Dictyosteliales</taxon>
        <taxon>Raperosteliaceae</taxon>
        <taxon>Tieghemostelium</taxon>
    </lineage>
</organism>
<dbReference type="InterPro" id="IPR036305">
    <property type="entry name" value="RGS_sf"/>
</dbReference>
<gene>
    <name evidence="3" type="ORF">DLAC_02016</name>
</gene>
<evidence type="ECO:0000259" key="2">
    <source>
        <dbReference type="PROSITE" id="PS50132"/>
    </source>
</evidence>
<dbReference type="InterPro" id="IPR044926">
    <property type="entry name" value="RGS_subdomain_2"/>
</dbReference>
<evidence type="ECO:0000256" key="1">
    <source>
        <dbReference type="SAM" id="MobiDB-lite"/>
    </source>
</evidence>
<keyword evidence="4" id="KW-1185">Reference proteome</keyword>